<dbReference type="AlphaFoldDB" id="A9MQA8"/>
<dbReference type="EMBL" id="CP000880">
    <property type="protein sequence ID" value="ABX22705.1"/>
    <property type="molecule type" value="Genomic_DNA"/>
</dbReference>
<evidence type="ECO:0008006" key="3">
    <source>
        <dbReference type="Google" id="ProtNLM"/>
    </source>
</evidence>
<protein>
    <recommendedName>
        <fullName evidence="3">Aldo/keto reductase</fullName>
    </recommendedName>
</protein>
<organism evidence="1 2">
    <name type="scientific">Salmonella arizonae (strain ATCC BAA-731 / CDC346-86 / RSK2980)</name>
    <dbReference type="NCBI Taxonomy" id="41514"/>
    <lineage>
        <taxon>Bacteria</taxon>
        <taxon>Pseudomonadati</taxon>
        <taxon>Pseudomonadota</taxon>
        <taxon>Gammaproteobacteria</taxon>
        <taxon>Enterobacterales</taxon>
        <taxon>Enterobacteriaceae</taxon>
        <taxon>Salmonella</taxon>
    </lineage>
</organism>
<evidence type="ECO:0000313" key="2">
    <source>
        <dbReference type="Proteomes" id="UP000002084"/>
    </source>
</evidence>
<keyword evidence="2" id="KW-1185">Reference proteome</keyword>
<sequence length="70" mass="7712">MAPYARGRDNTNKPARLGYNRNVAAIAPENPGALSLTLSPQELAAIETFFPHDAAADPRYWPEIMSTLNR</sequence>
<dbReference type="HOGENOM" id="CLU_2809897_0_0_6"/>
<accession>A9MQA8</accession>
<proteinExistence type="predicted"/>
<gene>
    <name evidence="1" type="ordered locus">SARI_02858</name>
</gene>
<dbReference type="Proteomes" id="UP000002084">
    <property type="component" value="Chromosome"/>
</dbReference>
<dbReference type="KEGG" id="ses:SARI_02858"/>
<evidence type="ECO:0000313" key="1">
    <source>
        <dbReference type="EMBL" id="ABX22705.1"/>
    </source>
</evidence>
<reference evidence="1 2" key="1">
    <citation type="submission" date="2007-11" db="EMBL/GenBank/DDBJ databases">
        <authorList>
            <consortium name="The Salmonella enterica serovar Arizonae Genome Sequencing Project"/>
            <person name="McClelland M."/>
            <person name="Sanderson E.K."/>
            <person name="Porwollik S."/>
            <person name="Spieth J."/>
            <person name="Clifton W.S."/>
            <person name="Fulton R."/>
            <person name="Chunyan W."/>
            <person name="Wollam A."/>
            <person name="Shah N."/>
            <person name="Pepin K."/>
            <person name="Bhonagiri V."/>
            <person name="Nash W."/>
            <person name="Johnson M."/>
            <person name="Thiruvilangam P."/>
            <person name="Wilson R."/>
        </authorList>
    </citation>
    <scope>NUCLEOTIDE SEQUENCE [LARGE SCALE GENOMIC DNA]</scope>
    <source>
        <strain evidence="2">ATCC BAA-731 / CDC346-86 / RSK2980</strain>
    </source>
</reference>
<name>A9MQA8_SALAR</name>